<dbReference type="Proteomes" id="UP000694412">
    <property type="component" value="Chromosome 19"/>
</dbReference>
<name>A0A8C2SWD6_COTJA</name>
<evidence type="ECO:0000313" key="2">
    <source>
        <dbReference type="Proteomes" id="UP000694412"/>
    </source>
</evidence>
<sequence length="78" mass="8585">SEAPSFACGCYLDGRCEVCQQREKLTQPGSSSSMAAPARLQGTDHCHLQGHTLLCLQLKRAVENGHLPSWRFTLESHC</sequence>
<accession>A0A8C2SWD6</accession>
<evidence type="ECO:0000313" key="1">
    <source>
        <dbReference type="Ensembl" id="ENSCJPP00005004808.1"/>
    </source>
</evidence>
<keyword evidence="2" id="KW-1185">Reference proteome</keyword>
<protein>
    <submittedName>
        <fullName evidence="1">Uncharacterized protein</fullName>
    </submittedName>
</protein>
<reference evidence="1" key="1">
    <citation type="submission" date="2015-11" db="EMBL/GenBank/DDBJ databases">
        <authorList>
            <consortium name="International Coturnix japonica Genome Analysis Consortium"/>
            <person name="Warren W."/>
            <person name="Burt D.W."/>
            <person name="Antin P.B."/>
            <person name="Lanford R."/>
            <person name="Gros J."/>
            <person name="Wilson R.K."/>
        </authorList>
    </citation>
    <scope>NUCLEOTIDE SEQUENCE [LARGE SCALE GENOMIC DNA]</scope>
</reference>
<proteinExistence type="predicted"/>
<dbReference type="AlphaFoldDB" id="A0A8C2SWD6"/>
<reference evidence="1" key="3">
    <citation type="submission" date="2025-09" db="UniProtKB">
        <authorList>
            <consortium name="Ensembl"/>
        </authorList>
    </citation>
    <scope>IDENTIFICATION</scope>
</reference>
<organism evidence="1 2">
    <name type="scientific">Coturnix japonica</name>
    <name type="common">Japanese quail</name>
    <name type="synonym">Coturnix coturnix japonica</name>
    <dbReference type="NCBI Taxonomy" id="93934"/>
    <lineage>
        <taxon>Eukaryota</taxon>
        <taxon>Metazoa</taxon>
        <taxon>Chordata</taxon>
        <taxon>Craniata</taxon>
        <taxon>Vertebrata</taxon>
        <taxon>Euteleostomi</taxon>
        <taxon>Archelosauria</taxon>
        <taxon>Archosauria</taxon>
        <taxon>Dinosauria</taxon>
        <taxon>Saurischia</taxon>
        <taxon>Theropoda</taxon>
        <taxon>Coelurosauria</taxon>
        <taxon>Aves</taxon>
        <taxon>Neognathae</taxon>
        <taxon>Galloanserae</taxon>
        <taxon>Galliformes</taxon>
        <taxon>Phasianidae</taxon>
        <taxon>Perdicinae</taxon>
        <taxon>Coturnix</taxon>
    </lineage>
</organism>
<reference evidence="1" key="2">
    <citation type="submission" date="2025-08" db="UniProtKB">
        <authorList>
            <consortium name="Ensembl"/>
        </authorList>
    </citation>
    <scope>IDENTIFICATION</scope>
</reference>
<dbReference type="Ensembl" id="ENSCJPT00005007928.1">
    <property type="protein sequence ID" value="ENSCJPP00005004808.1"/>
    <property type="gene ID" value="ENSCJPG00005004672.1"/>
</dbReference>